<organism evidence="3 4">
    <name type="scientific">Rhodocollybia butyracea</name>
    <dbReference type="NCBI Taxonomy" id="206335"/>
    <lineage>
        <taxon>Eukaryota</taxon>
        <taxon>Fungi</taxon>
        <taxon>Dikarya</taxon>
        <taxon>Basidiomycota</taxon>
        <taxon>Agaricomycotina</taxon>
        <taxon>Agaricomycetes</taxon>
        <taxon>Agaricomycetidae</taxon>
        <taxon>Agaricales</taxon>
        <taxon>Marasmiineae</taxon>
        <taxon>Omphalotaceae</taxon>
        <taxon>Rhodocollybia</taxon>
    </lineage>
</organism>
<evidence type="ECO:0000313" key="4">
    <source>
        <dbReference type="Proteomes" id="UP000772434"/>
    </source>
</evidence>
<evidence type="ECO:0000256" key="1">
    <source>
        <dbReference type="SAM" id="MobiDB-lite"/>
    </source>
</evidence>
<reference evidence="3" key="1">
    <citation type="submission" date="2020-11" db="EMBL/GenBank/DDBJ databases">
        <authorList>
            <consortium name="DOE Joint Genome Institute"/>
            <person name="Ahrendt S."/>
            <person name="Riley R."/>
            <person name="Andreopoulos W."/>
            <person name="Labutti K."/>
            <person name="Pangilinan J."/>
            <person name="Ruiz-Duenas F.J."/>
            <person name="Barrasa J.M."/>
            <person name="Sanchez-Garcia M."/>
            <person name="Camarero S."/>
            <person name="Miyauchi S."/>
            <person name="Serrano A."/>
            <person name="Linde D."/>
            <person name="Babiker R."/>
            <person name="Drula E."/>
            <person name="Ayuso-Fernandez I."/>
            <person name="Pacheco R."/>
            <person name="Padilla G."/>
            <person name="Ferreira P."/>
            <person name="Barriuso J."/>
            <person name="Kellner H."/>
            <person name="Castanera R."/>
            <person name="Alfaro M."/>
            <person name="Ramirez L."/>
            <person name="Pisabarro A.G."/>
            <person name="Kuo A."/>
            <person name="Tritt A."/>
            <person name="Lipzen A."/>
            <person name="He G."/>
            <person name="Yan M."/>
            <person name="Ng V."/>
            <person name="Cullen D."/>
            <person name="Martin F."/>
            <person name="Rosso M.-N."/>
            <person name="Henrissat B."/>
            <person name="Hibbett D."/>
            <person name="Martinez A.T."/>
            <person name="Grigoriev I.V."/>
        </authorList>
    </citation>
    <scope>NUCLEOTIDE SEQUENCE</scope>
    <source>
        <strain evidence="3">AH 40177</strain>
    </source>
</reference>
<dbReference type="AlphaFoldDB" id="A0A9P5UBZ4"/>
<dbReference type="OrthoDB" id="3017475at2759"/>
<name>A0A9P5UBZ4_9AGAR</name>
<evidence type="ECO:0000256" key="2">
    <source>
        <dbReference type="SAM" id="SignalP"/>
    </source>
</evidence>
<sequence>MVRLNSVVVALALCVFNTGAVPVERRDALLDSCNNARLGVIGGLNSSSNALVALGASSSDPSVAAATSQALASIQLCQLGVATIVKGVLGGVTSDASGVPTITTGLANANTVIDGINSTDSNVQSNIASVLSNLNDTLTSGLAAIAQCAQVSEIADGTLSNSTSSNSSSVSNSVSNNNSGSSPNSNSVMTVHVVHTTTVVVSASQETQASTSNSYYGRRTSKRTTQCDSAAAAASAAFNTTAQNAQALANAAGNDQTTSSAAQTVSTFLTLASGLIGEVQSTGSNTAGASMGQNLLDAQGTLNIINSTDSSVNTALLNTQLSMIQNLHDAQELAIQCTPFAGGVAPGKRRRSLSEIIWG</sequence>
<accession>A0A9P5UBZ4</accession>
<feature type="signal peptide" evidence="2">
    <location>
        <begin position="1"/>
        <end position="20"/>
    </location>
</feature>
<feature type="region of interest" description="Disordered" evidence="1">
    <location>
        <begin position="159"/>
        <end position="187"/>
    </location>
</feature>
<dbReference type="Proteomes" id="UP000772434">
    <property type="component" value="Unassembled WGS sequence"/>
</dbReference>
<feature type="compositionally biased region" description="Low complexity" evidence="1">
    <location>
        <begin position="160"/>
        <end position="187"/>
    </location>
</feature>
<feature type="chain" id="PRO_5040119647" evidence="2">
    <location>
        <begin position="21"/>
        <end position="359"/>
    </location>
</feature>
<keyword evidence="4" id="KW-1185">Reference proteome</keyword>
<gene>
    <name evidence="3" type="ORF">BDP27DRAFT_1444062</name>
</gene>
<proteinExistence type="predicted"/>
<keyword evidence="2" id="KW-0732">Signal</keyword>
<dbReference type="EMBL" id="JADNRY010000012">
    <property type="protein sequence ID" value="KAF9074640.1"/>
    <property type="molecule type" value="Genomic_DNA"/>
</dbReference>
<protein>
    <submittedName>
        <fullName evidence="3">Uncharacterized protein</fullName>
    </submittedName>
</protein>
<comment type="caution">
    <text evidence="3">The sequence shown here is derived from an EMBL/GenBank/DDBJ whole genome shotgun (WGS) entry which is preliminary data.</text>
</comment>
<evidence type="ECO:0000313" key="3">
    <source>
        <dbReference type="EMBL" id="KAF9074640.1"/>
    </source>
</evidence>